<dbReference type="RefSeq" id="WP_341471097.1">
    <property type="nucleotide sequence ID" value="NZ_CP128400.1"/>
</dbReference>
<reference evidence="7" key="2">
    <citation type="journal article" date="2024" name="Nature">
        <title>Anoxygenic phototroph of the Chloroflexota uses a type I reaction centre.</title>
        <authorList>
            <person name="Tsuji J.M."/>
            <person name="Shaw N.A."/>
            <person name="Nagashima S."/>
            <person name="Venkiteswaran J.J."/>
            <person name="Schiff S.L."/>
            <person name="Watanabe T."/>
            <person name="Fukui M."/>
            <person name="Hanada S."/>
            <person name="Tank M."/>
            <person name="Neufeld J.D."/>
        </authorList>
    </citation>
    <scope>NUCLEOTIDE SEQUENCE</scope>
    <source>
        <strain evidence="7">L227-S17</strain>
    </source>
</reference>
<name>A0A8T7M5E1_9CHLR</name>
<dbReference type="Proteomes" id="UP000521676">
    <property type="component" value="Unassembled WGS sequence"/>
</dbReference>
<dbReference type="InterPro" id="IPR029063">
    <property type="entry name" value="SAM-dependent_MTases_sf"/>
</dbReference>
<dbReference type="CDD" id="cd02440">
    <property type="entry name" value="AdoMet_MTases"/>
    <property type="match status" value="1"/>
</dbReference>
<proteinExistence type="predicted"/>
<dbReference type="NCBIfam" id="TIGR02021">
    <property type="entry name" value="BchM-ChlM"/>
    <property type="match status" value="1"/>
</dbReference>
<evidence type="ECO:0000256" key="4">
    <source>
        <dbReference type="NCBIfam" id="TIGR02021"/>
    </source>
</evidence>
<protein>
    <recommendedName>
        <fullName evidence="4">Magnesium protoporphyrin IX methyltransferase</fullName>
        <ecNumber evidence="4">2.1.1.11</ecNumber>
    </recommendedName>
</protein>
<dbReference type="PANTHER" id="PTHR43464">
    <property type="entry name" value="METHYLTRANSFERASE"/>
    <property type="match status" value="1"/>
</dbReference>
<evidence type="ECO:0000313" key="8">
    <source>
        <dbReference type="Proteomes" id="UP000521676"/>
    </source>
</evidence>
<dbReference type="SUPFAM" id="SSF53335">
    <property type="entry name" value="S-adenosyl-L-methionine-dependent methyltransferases"/>
    <property type="match status" value="1"/>
</dbReference>
<dbReference type="Pfam" id="PF07109">
    <property type="entry name" value="Mg-por_mtran_C"/>
    <property type="match status" value="1"/>
</dbReference>
<dbReference type="Gene3D" id="3.40.50.150">
    <property type="entry name" value="Vaccinia Virus protein VP39"/>
    <property type="match status" value="1"/>
</dbReference>
<keyword evidence="1 6" id="KW-0489">Methyltransferase</keyword>
<dbReference type="AlphaFoldDB" id="A0A8T7M5E1"/>
<gene>
    <name evidence="7" type="primary">bchM</name>
    <name evidence="6" type="ORF">HXX08_15640</name>
    <name evidence="7" type="ORF">OZ401_002809</name>
</gene>
<keyword evidence="2 6" id="KW-0808">Transferase</keyword>
<dbReference type="EMBL" id="JACATZ010000003">
    <property type="protein sequence ID" value="NWJ47294.1"/>
    <property type="molecule type" value="Genomic_DNA"/>
</dbReference>
<dbReference type="GO" id="GO:0015995">
    <property type="term" value="P:chlorophyll biosynthetic process"/>
    <property type="evidence" value="ECO:0007669"/>
    <property type="project" value="UniProtKB-UniRule"/>
</dbReference>
<evidence type="ECO:0000313" key="9">
    <source>
        <dbReference type="Proteomes" id="UP001431572"/>
    </source>
</evidence>
<evidence type="ECO:0000256" key="1">
    <source>
        <dbReference type="ARBA" id="ARBA00022603"/>
    </source>
</evidence>
<organism evidence="6 8">
    <name type="scientific">Candidatus Chlorohelix allophototropha</name>
    <dbReference type="NCBI Taxonomy" id="3003348"/>
    <lineage>
        <taxon>Bacteria</taxon>
        <taxon>Bacillati</taxon>
        <taxon>Chloroflexota</taxon>
        <taxon>Chloroflexia</taxon>
        <taxon>Candidatus Chloroheliales</taxon>
        <taxon>Candidatus Chloroheliaceae</taxon>
        <taxon>Candidatus Chlorohelix</taxon>
    </lineage>
</organism>
<dbReference type="InterPro" id="IPR010940">
    <property type="entry name" value="Mg_prot_MeTrfase_C"/>
</dbReference>
<dbReference type="PANTHER" id="PTHR43464:SF19">
    <property type="entry name" value="UBIQUINONE BIOSYNTHESIS O-METHYLTRANSFERASE, MITOCHONDRIAL"/>
    <property type="match status" value="1"/>
</dbReference>
<dbReference type="InterPro" id="IPR010251">
    <property type="entry name" value="Mg_prot_MeTrfase"/>
</dbReference>
<accession>A0A8T7M5E1</accession>
<dbReference type="Proteomes" id="UP001431572">
    <property type="component" value="Chromosome 2"/>
</dbReference>
<dbReference type="EC" id="2.1.1.11" evidence="4"/>
<sequence>MAVADAPEHYPLDTRKLELRRYFGVDGYERWRKIYGSEKVSFIRRTVREGHNAMVAQALAWAWENGSNQRVLDAGCGPGLVSRALARAGCTVIGCDLAEQMVETAAQLAAEEPPEIAQRMKFVVSDLESIGNLVQEQVDLAICLDVLIYYPEDQFGKIMKHLTALTPNRLIFTYAPAHPVFKAMHRIGRLFPRGHRSTSMQIIGEAAVRRGLATAGLELSRQHHFSKGFYHVVLAEAIRR</sequence>
<dbReference type="GO" id="GO:0032259">
    <property type="term" value="P:methylation"/>
    <property type="evidence" value="ECO:0007669"/>
    <property type="project" value="UniProtKB-KW"/>
</dbReference>
<dbReference type="EMBL" id="CP128400">
    <property type="protein sequence ID" value="WJW69212.1"/>
    <property type="molecule type" value="Genomic_DNA"/>
</dbReference>
<evidence type="ECO:0000256" key="2">
    <source>
        <dbReference type="ARBA" id="ARBA00022679"/>
    </source>
</evidence>
<evidence type="ECO:0000313" key="7">
    <source>
        <dbReference type="EMBL" id="WJW69212.1"/>
    </source>
</evidence>
<keyword evidence="9" id="KW-1185">Reference proteome</keyword>
<evidence type="ECO:0000256" key="3">
    <source>
        <dbReference type="ARBA" id="ARBA00022691"/>
    </source>
</evidence>
<evidence type="ECO:0000313" key="6">
    <source>
        <dbReference type="EMBL" id="NWJ47294.1"/>
    </source>
</evidence>
<keyword evidence="3" id="KW-0949">S-adenosyl-L-methionine</keyword>
<reference evidence="6 8" key="1">
    <citation type="submission" date="2020-06" db="EMBL/GenBank/DDBJ databases">
        <title>Anoxygenic phototrophic Chloroflexota member uses a Type I reaction center.</title>
        <authorList>
            <person name="Tsuji J.M."/>
            <person name="Shaw N.A."/>
            <person name="Nagashima S."/>
            <person name="Venkiteswaran J."/>
            <person name="Schiff S.L."/>
            <person name="Hanada S."/>
            <person name="Tank M."/>
            <person name="Neufeld J.D."/>
        </authorList>
    </citation>
    <scope>NUCLEOTIDE SEQUENCE [LARGE SCALE GENOMIC DNA]</scope>
    <source>
        <strain evidence="6">L227-S17</strain>
    </source>
</reference>
<evidence type="ECO:0000259" key="5">
    <source>
        <dbReference type="Pfam" id="PF07109"/>
    </source>
</evidence>
<dbReference type="GO" id="GO:0046406">
    <property type="term" value="F:magnesium protoporphyrin IX methyltransferase activity"/>
    <property type="evidence" value="ECO:0007669"/>
    <property type="project" value="UniProtKB-UniRule"/>
</dbReference>
<feature type="domain" description="Magnesium-protoporphyrin IX methyltransferase C-terminal" evidence="5">
    <location>
        <begin position="143"/>
        <end position="239"/>
    </location>
</feature>